<dbReference type="Gene3D" id="3.40.50.970">
    <property type="match status" value="1"/>
</dbReference>
<dbReference type="EC" id="1.2.7.8" evidence="4"/>
<dbReference type="PANTHER" id="PTHR48084:SF3">
    <property type="entry name" value="SUBUNIT OF PYRUVATE:FLAVODOXIN OXIDOREDUCTASE"/>
    <property type="match status" value="1"/>
</dbReference>
<evidence type="ECO:0000259" key="2">
    <source>
        <dbReference type="Pfam" id="PF01558"/>
    </source>
</evidence>
<dbReference type="NCBIfam" id="NF009588">
    <property type="entry name" value="PRK13029.1"/>
    <property type="match status" value="1"/>
</dbReference>
<protein>
    <submittedName>
        <fullName evidence="4">Indolepyruvate ferredoxin oxidoreductase</fullName>
        <ecNumber evidence="4">1.2.7.8</ecNumber>
    </submittedName>
</protein>
<dbReference type="NCBIfam" id="NF009589">
    <property type="entry name" value="PRK13030.1"/>
    <property type="match status" value="1"/>
</dbReference>
<reference evidence="4" key="1">
    <citation type="submission" date="2023-07" db="EMBL/GenBank/DDBJ databases">
        <title>Genomic Encyclopedia of Type Strains, Phase IV (KMG-IV): sequencing the most valuable type-strain genomes for metagenomic binning, comparative biology and taxonomic classification.</title>
        <authorList>
            <person name="Goeker M."/>
        </authorList>
    </citation>
    <scope>NUCLEOTIDE SEQUENCE</scope>
    <source>
        <strain evidence="4">DSM 21202</strain>
    </source>
</reference>
<dbReference type="Proteomes" id="UP001229244">
    <property type="component" value="Unassembled WGS sequence"/>
</dbReference>
<feature type="domain" description="DUF6537" evidence="3">
    <location>
        <begin position="933"/>
        <end position="1123"/>
    </location>
</feature>
<dbReference type="GO" id="GO:0043805">
    <property type="term" value="F:indolepyruvate ferredoxin oxidoreductase activity"/>
    <property type="evidence" value="ECO:0007669"/>
    <property type="project" value="UniProtKB-EC"/>
</dbReference>
<dbReference type="InterPro" id="IPR029061">
    <property type="entry name" value="THDP-binding"/>
</dbReference>
<accession>A0AAE3VL34</accession>
<keyword evidence="5" id="KW-1185">Reference proteome</keyword>
<comment type="caution">
    <text evidence="4">The sequence shown here is derived from an EMBL/GenBank/DDBJ whole genome shotgun (WGS) entry which is preliminary data.</text>
</comment>
<name>A0AAE3VL34_9HYPH</name>
<dbReference type="Pfam" id="PF20169">
    <property type="entry name" value="DUF6537"/>
    <property type="match status" value="1"/>
</dbReference>
<dbReference type="InterPro" id="IPR002880">
    <property type="entry name" value="Pyrv_Fd/Flavodoxin_OxRdtase_N"/>
</dbReference>
<proteinExistence type="predicted"/>
<dbReference type="PANTHER" id="PTHR48084">
    <property type="entry name" value="2-OXOGLUTARATE OXIDOREDUCTASE SUBUNIT KORB-RELATED"/>
    <property type="match status" value="1"/>
</dbReference>
<dbReference type="InterPro" id="IPR019752">
    <property type="entry name" value="Pyrv/ketoisovalerate_OxRed_cat"/>
</dbReference>
<dbReference type="AlphaFoldDB" id="A0AAE3VL34"/>
<dbReference type="CDD" id="cd07034">
    <property type="entry name" value="TPP_PYR_PFOR_IOR-alpha_like"/>
    <property type="match status" value="1"/>
</dbReference>
<dbReference type="InterPro" id="IPR046667">
    <property type="entry name" value="DUF6537"/>
</dbReference>
<evidence type="ECO:0000313" key="4">
    <source>
        <dbReference type="EMBL" id="MDQ0314484.1"/>
    </source>
</evidence>
<sequence>MTHPDPDPKTPIEERFTREAGRVHLTGTQALVRALIDQRRRDTGAGRHTGAFVSGYRGSPLGGLDHELWQSADLLGDHGIVFEPGLNEDLAATSVWGSQLTALNPRRTVDGVLGLWYGKGPGVDRSMDALKHANAAGTSRLGGVLAIAGDDHGASSSTLAHQSEHDFIAARIPVLSPASVAEIYRFAILGYALSRYSGLWVGMTALTEVIEGSASVDITPDALRLPDLGEPDDLHIRWPDPPAAMEARLAGGRRQAVARFAASGAFDTTLFRARTPRLGIVAPGKAVLDVVDALRLLHLSPGDAADMGLGLYKPGLTWPLSEDGLRRFAFGHETLLVVEEKRPVVEDQIARIYYGDPSAPKLVGKRDEAGEALVSECGVLDVARLALIIGDRLSALCPDHASLGERVSALRASLEARQPAGAPERPPYFCAGCPHNTSTKVPEGSLAMAGIGCHGMASWLPDRQIASMTHMGGEGMHWIGQAPFTEERHRFQNLGDGTYAHSASLNIRAAVAANANITFKLLYNDAVAMTGGQPVEGELTPQQMASQVLAEGVRKVVLVTDDVTRFSGRSGLPDAVEVLDRREMDRVQRDLREIPGVTVLLYAQTCATELRRRRKRGLEQQPDVRVVIDERVCEGCGDCHVQSGCIAIEPLETPLGRKRQINQSSCNVDTSCLKGFCPSFVTVAGVSSLKSRKPTGLLEEDGAPAEPVIPVPDAPVNIVIPGVGGTGVVTVSQILSMAAHLEGLTATTLDMAGLAQKNGAVTCHVRIAAMDEPMAARIPPESADLLLATDLVVASAASTKVMLSQDRTHVVANSDIMPTMSFVFDGNAEPDGTARVRELEALSARLYALGAESLAVDRFGDGIAKNMILLGFAWQCGLIPLQRTSITRAIEINGAAVGMNTRAFEAGRRFAAEPATAEPAARHPQRLDHDAMLSELRAYQSARWARRFERTLEPLRQAEQRMGGDGALARLAGRSLFRLMTYKDEYEVARLHSDGRLDRRLTSLFDGELRVAYHLAPPFLTRTDPATGRPRKITFGPWIRPLFSALARLRFLRGTALDPFGYMHERREERALIAEFEETIFQVAQRLSADLDTDAAARILELPQDIKGFGPVKRKSIERYREKTNRLMNVMETKTPVDAAHV</sequence>
<dbReference type="InterPro" id="IPR002869">
    <property type="entry name" value="Pyrv_flavodox_OxRed_cen"/>
</dbReference>
<dbReference type="Gene3D" id="3.40.920.10">
    <property type="entry name" value="Pyruvate-ferredoxin oxidoreductase, PFOR, domain III"/>
    <property type="match status" value="1"/>
</dbReference>
<evidence type="ECO:0000313" key="5">
    <source>
        <dbReference type="Proteomes" id="UP001229244"/>
    </source>
</evidence>
<dbReference type="InterPro" id="IPR051457">
    <property type="entry name" value="2-oxoacid:Fd_oxidoreductase"/>
</dbReference>
<dbReference type="EMBL" id="JAUSUL010000001">
    <property type="protein sequence ID" value="MDQ0314484.1"/>
    <property type="molecule type" value="Genomic_DNA"/>
</dbReference>
<keyword evidence="1 4" id="KW-0560">Oxidoreductase</keyword>
<dbReference type="RefSeq" id="WP_306884261.1">
    <property type="nucleotide sequence ID" value="NZ_JAUSUL010000001.1"/>
</dbReference>
<dbReference type="SUPFAM" id="SSF53323">
    <property type="entry name" value="Pyruvate-ferredoxin oxidoreductase, PFOR, domain III"/>
    <property type="match status" value="1"/>
</dbReference>
<feature type="domain" description="Pyruvate/ketoisovalerate oxidoreductase catalytic" evidence="2">
    <location>
        <begin position="724"/>
        <end position="908"/>
    </location>
</feature>
<evidence type="ECO:0000256" key="1">
    <source>
        <dbReference type="ARBA" id="ARBA00023002"/>
    </source>
</evidence>
<dbReference type="SUPFAM" id="SSF52518">
    <property type="entry name" value="Thiamin diphosphate-binding fold (THDP-binding)"/>
    <property type="match status" value="2"/>
</dbReference>
<organism evidence="4 5">
    <name type="scientific">Amorphus orientalis</name>
    <dbReference type="NCBI Taxonomy" id="649198"/>
    <lineage>
        <taxon>Bacteria</taxon>
        <taxon>Pseudomonadati</taxon>
        <taxon>Pseudomonadota</taxon>
        <taxon>Alphaproteobacteria</taxon>
        <taxon>Hyphomicrobiales</taxon>
        <taxon>Amorphaceae</taxon>
        <taxon>Amorphus</taxon>
    </lineage>
</organism>
<dbReference type="Pfam" id="PF01558">
    <property type="entry name" value="POR"/>
    <property type="match status" value="1"/>
</dbReference>
<evidence type="ECO:0000259" key="3">
    <source>
        <dbReference type="Pfam" id="PF20169"/>
    </source>
</evidence>
<gene>
    <name evidence="4" type="ORF">J2S73_000921</name>
</gene>